<dbReference type="EMBL" id="CAJPEX010000847">
    <property type="protein sequence ID" value="CAG0917415.1"/>
    <property type="molecule type" value="Genomic_DNA"/>
</dbReference>
<dbReference type="Proteomes" id="UP000678499">
    <property type="component" value="Unassembled WGS sequence"/>
</dbReference>
<feature type="compositionally biased region" description="Low complexity" evidence="1">
    <location>
        <begin position="324"/>
        <end position="335"/>
    </location>
</feature>
<name>A0A7R9BNJ4_9CRUS</name>
<keyword evidence="2" id="KW-0812">Transmembrane</keyword>
<feature type="region of interest" description="Disordered" evidence="1">
    <location>
        <begin position="261"/>
        <end position="292"/>
    </location>
</feature>
<dbReference type="GO" id="GO:0003729">
    <property type="term" value="F:mRNA binding"/>
    <property type="evidence" value="ECO:0007669"/>
    <property type="project" value="TreeGrafter"/>
</dbReference>
<evidence type="ECO:0000313" key="3">
    <source>
        <dbReference type="EMBL" id="CAD7277263.1"/>
    </source>
</evidence>
<dbReference type="Gene3D" id="3.30.1370.10">
    <property type="entry name" value="K Homology domain, type 1"/>
    <property type="match status" value="2"/>
</dbReference>
<feature type="transmembrane region" description="Helical" evidence="2">
    <location>
        <begin position="151"/>
        <end position="171"/>
    </location>
</feature>
<dbReference type="OrthoDB" id="6777263at2759"/>
<protein>
    <submittedName>
        <fullName evidence="3">Uncharacterized protein</fullName>
    </submittedName>
</protein>
<dbReference type="EMBL" id="OA882884">
    <property type="protein sequence ID" value="CAD7277263.1"/>
    <property type="molecule type" value="Genomic_DNA"/>
</dbReference>
<dbReference type="PANTHER" id="PTHR11208:SF125">
    <property type="entry name" value="KH DOMAIN-CONTAINING RNA-BINDING PROTEIN QKI"/>
    <property type="match status" value="1"/>
</dbReference>
<feature type="transmembrane region" description="Helical" evidence="2">
    <location>
        <begin position="113"/>
        <end position="139"/>
    </location>
</feature>
<evidence type="ECO:0000256" key="2">
    <source>
        <dbReference type="SAM" id="Phobius"/>
    </source>
</evidence>
<feature type="region of interest" description="Disordered" evidence="1">
    <location>
        <begin position="313"/>
        <end position="339"/>
    </location>
</feature>
<keyword evidence="2" id="KW-1133">Transmembrane helix</keyword>
<dbReference type="AlphaFoldDB" id="A0A7R9BNJ4"/>
<evidence type="ECO:0000256" key="1">
    <source>
        <dbReference type="SAM" id="MobiDB-lite"/>
    </source>
</evidence>
<reference evidence="3" key="1">
    <citation type="submission" date="2020-11" db="EMBL/GenBank/DDBJ databases">
        <authorList>
            <person name="Tran Van P."/>
        </authorList>
    </citation>
    <scope>NUCLEOTIDE SEQUENCE</scope>
</reference>
<keyword evidence="4" id="KW-1185">Reference proteome</keyword>
<feature type="compositionally biased region" description="Polar residues" evidence="1">
    <location>
        <begin position="270"/>
        <end position="289"/>
    </location>
</feature>
<accession>A0A7R9BNJ4</accession>
<dbReference type="GO" id="GO:0048024">
    <property type="term" value="P:regulation of mRNA splicing, via spliceosome"/>
    <property type="evidence" value="ECO:0007669"/>
    <property type="project" value="TreeGrafter"/>
</dbReference>
<proteinExistence type="predicted"/>
<dbReference type="PANTHER" id="PTHR11208">
    <property type="entry name" value="RNA-BINDING PROTEIN RELATED"/>
    <property type="match status" value="1"/>
</dbReference>
<dbReference type="InterPro" id="IPR036612">
    <property type="entry name" value="KH_dom_type_1_sf"/>
</dbReference>
<dbReference type="GO" id="GO:0005634">
    <property type="term" value="C:nucleus"/>
    <property type="evidence" value="ECO:0007669"/>
    <property type="project" value="TreeGrafter"/>
</dbReference>
<sequence length="537" mass="58785">MKPQLCDPESWGIHARGYDSRVSSGAEAWSNRESETTTTTSSSSWGLSVSEDQNRGKPNWEHLQDDLHVLLTAEDTEDRAKLKLQRAVDEIKRLLVPSSFIHLFNSSPSCIRLLIRVVVVFVVVFVFFSTTLFVIIIIICNAFRKCPSFPSWSSSSLGTFVLNATGIPLRLDFRRRVSRNSFIHLFNSSPSCIRLLIRVVVVFVVFFSTTLFVIIIIICNAFRKCPSFPSWSSSSLGTFVLNATGIPLRLDFRRRVSQLSNERKKKGLSTRKSVTLNSGPEGSGSMDQRVTSEKKDVSVDLWSNKMVNSCYPHPSVPKSNVGHQLSQQQTDQPPQENKSRSLLHLAQRWTWFVTTENLADGEDELKKRQLMELAIINGTYRDSSMKNSAGELWCNHIAASLQASLKNCHQDDIYGGFFAGDLPRLMGPLAAAGLTSAVAAASQLRQQATPLGAPLILSPRLPPGVQPHTGLLNGSAGGNPLLQGGPGAHDTASLMFAPYSDAYAYTALAQPLFAEYNAAAAAAAAATADHTGGLFAR</sequence>
<feature type="transmembrane region" description="Helical" evidence="2">
    <location>
        <begin position="192"/>
        <end position="218"/>
    </location>
</feature>
<dbReference type="InterPro" id="IPR045071">
    <property type="entry name" value="BBP-like"/>
</dbReference>
<gene>
    <name evidence="3" type="ORF">NMOB1V02_LOCUS4998</name>
</gene>
<keyword evidence="2" id="KW-0472">Membrane</keyword>
<evidence type="ECO:0000313" key="4">
    <source>
        <dbReference type="Proteomes" id="UP000678499"/>
    </source>
</evidence>
<feature type="region of interest" description="Disordered" evidence="1">
    <location>
        <begin position="25"/>
        <end position="53"/>
    </location>
</feature>
<organism evidence="3">
    <name type="scientific">Notodromas monacha</name>
    <dbReference type="NCBI Taxonomy" id="399045"/>
    <lineage>
        <taxon>Eukaryota</taxon>
        <taxon>Metazoa</taxon>
        <taxon>Ecdysozoa</taxon>
        <taxon>Arthropoda</taxon>
        <taxon>Crustacea</taxon>
        <taxon>Oligostraca</taxon>
        <taxon>Ostracoda</taxon>
        <taxon>Podocopa</taxon>
        <taxon>Podocopida</taxon>
        <taxon>Cypridocopina</taxon>
        <taxon>Cypridoidea</taxon>
        <taxon>Cyprididae</taxon>
        <taxon>Notodromas</taxon>
    </lineage>
</organism>